<evidence type="ECO:0000313" key="14">
    <source>
        <dbReference type="Proteomes" id="UP001497516"/>
    </source>
</evidence>
<evidence type="ECO:0000256" key="7">
    <source>
        <dbReference type="ARBA" id="ARBA00022989"/>
    </source>
</evidence>
<accession>A0AAV2G4S2</accession>
<feature type="transmembrane region" description="Helical" evidence="11">
    <location>
        <begin position="158"/>
        <end position="179"/>
    </location>
</feature>
<feature type="domain" description="Amino acid transporter transmembrane" evidence="12">
    <location>
        <begin position="126"/>
        <end position="560"/>
    </location>
</feature>
<feature type="transmembrane region" description="Helical" evidence="11">
    <location>
        <begin position="36"/>
        <end position="59"/>
    </location>
</feature>
<dbReference type="Proteomes" id="UP001497516">
    <property type="component" value="Chromosome 7"/>
</dbReference>
<dbReference type="GO" id="GO:0015293">
    <property type="term" value="F:symporter activity"/>
    <property type="evidence" value="ECO:0007669"/>
    <property type="project" value="UniProtKB-KW"/>
</dbReference>
<feature type="transmembrane region" description="Helical" evidence="11">
    <location>
        <begin position="412"/>
        <end position="432"/>
    </location>
</feature>
<evidence type="ECO:0000256" key="2">
    <source>
        <dbReference type="ARBA" id="ARBA00005590"/>
    </source>
</evidence>
<evidence type="ECO:0000313" key="13">
    <source>
        <dbReference type="EMBL" id="CAL1404770.1"/>
    </source>
</evidence>
<evidence type="ECO:0000256" key="5">
    <source>
        <dbReference type="ARBA" id="ARBA00022847"/>
    </source>
</evidence>
<dbReference type="GO" id="GO:0009734">
    <property type="term" value="P:auxin-activated signaling pathway"/>
    <property type="evidence" value="ECO:0007669"/>
    <property type="project" value="UniProtKB-KW"/>
</dbReference>
<evidence type="ECO:0000256" key="3">
    <source>
        <dbReference type="ARBA" id="ARBA00022448"/>
    </source>
</evidence>
<evidence type="ECO:0000256" key="1">
    <source>
        <dbReference type="ARBA" id="ARBA00004127"/>
    </source>
</evidence>
<keyword evidence="8 11" id="KW-0472">Membrane</keyword>
<evidence type="ECO:0000256" key="8">
    <source>
        <dbReference type="ARBA" id="ARBA00023136"/>
    </source>
</evidence>
<name>A0AAV2G4S2_9ROSI</name>
<evidence type="ECO:0000256" key="11">
    <source>
        <dbReference type="SAM" id="Phobius"/>
    </source>
</evidence>
<feature type="transmembrane region" description="Helical" evidence="11">
    <location>
        <begin position="290"/>
        <end position="311"/>
    </location>
</feature>
<evidence type="ECO:0000256" key="10">
    <source>
        <dbReference type="ARBA" id="ARBA00045588"/>
    </source>
</evidence>
<comment type="subcellular location">
    <subcellularLocation>
        <location evidence="1">Endomembrane system</location>
        <topology evidence="1">Multi-pass membrane protein</topology>
    </subcellularLocation>
</comment>
<organism evidence="13 14">
    <name type="scientific">Linum trigynum</name>
    <dbReference type="NCBI Taxonomy" id="586398"/>
    <lineage>
        <taxon>Eukaryota</taxon>
        <taxon>Viridiplantae</taxon>
        <taxon>Streptophyta</taxon>
        <taxon>Embryophyta</taxon>
        <taxon>Tracheophyta</taxon>
        <taxon>Spermatophyta</taxon>
        <taxon>Magnoliopsida</taxon>
        <taxon>eudicotyledons</taxon>
        <taxon>Gunneridae</taxon>
        <taxon>Pentapetalae</taxon>
        <taxon>rosids</taxon>
        <taxon>fabids</taxon>
        <taxon>Malpighiales</taxon>
        <taxon>Linaceae</taxon>
        <taxon>Linum</taxon>
    </lineage>
</organism>
<sequence>MVWSSDSCNDQSFNQTRDPCVGLSTIQVSASSSQSAVAAAAALVNAVSSCCMNLCLTFLPPYLQPRKGNGYGGMPAGMGAGQEAVIFSYGDDEKRVAFLEKRDQNSSSSYSGGGDGAAAAALVERSGTVWTAVAHIITGVIGSGVLSLQWSVAQLGWAAGPAAMVMFAAVTLVSAFLLCDCYRSPHPLLGPSRNRSYLQAVNLTLGRTKAWACGVLVHTSMYGIGIAYTITAAISMRSIQQSACTTYNNNNNKKEDGACDMSWHMLVFGLAEMFMSQIPNFHDIQWLSNVAALMSLAYSFIGLGLGFARVLENGYVKGSMTGIRGATPVDKMWKVSQALGDIAFAYPYSLILIEIQDTLKSPPSENETMKKASTVAILVTTVFYLCCGGFGYAAFGEDTPGNLLTGFTHPHWLLDFANACIVLHILGGYQVYCQPVFATAEKWLVETFPDSILVRHSSVKLPVPAAGRNVEVKVLRLCFRTLYVASTTAIAMMFPYFNQVIGVLGGFMYWPVSIYFPVEMYVKQREVEAWTVKWVLLHLFSVFCLLLICFALVGSVQGLLTAHLG</sequence>
<keyword evidence="6" id="KW-0029">Amino-acid transport</keyword>
<keyword evidence="14" id="KW-1185">Reference proteome</keyword>
<dbReference type="Pfam" id="PF01490">
    <property type="entry name" value="Aa_trans"/>
    <property type="match status" value="1"/>
</dbReference>
<keyword evidence="9" id="KW-0927">Auxin signaling pathway</keyword>
<comment type="function">
    <text evidence="10">Carrier protein involved in proton-driven auxin influx. Mediates the formation of auxin gradient from developing leaves (site of auxin biosynthesis) to tips by contributing to the loading of auxin in vascular tissues and facilitating acropetal (base to tip) auxin transport within inner tissues of the root apex, and basipetal (tip to base) auxin transport within outer tissues of the root apex. May be involved in lateral roots and nodules formation.</text>
</comment>
<feature type="transmembrane region" description="Helical" evidence="11">
    <location>
        <begin position="534"/>
        <end position="560"/>
    </location>
</feature>
<dbReference type="AlphaFoldDB" id="A0AAV2G4S2"/>
<evidence type="ECO:0000256" key="6">
    <source>
        <dbReference type="ARBA" id="ARBA00022970"/>
    </source>
</evidence>
<gene>
    <name evidence="13" type="ORF">LTRI10_LOCUS44596</name>
</gene>
<keyword evidence="4 11" id="KW-0812">Transmembrane</keyword>
<evidence type="ECO:0000259" key="12">
    <source>
        <dbReference type="Pfam" id="PF01490"/>
    </source>
</evidence>
<dbReference type="PANTHER" id="PTHR48017">
    <property type="entry name" value="OS05G0424000 PROTEIN-RELATED"/>
    <property type="match status" value="1"/>
</dbReference>
<keyword evidence="7 11" id="KW-1133">Transmembrane helix</keyword>
<keyword evidence="3" id="KW-0813">Transport</keyword>
<dbReference type="EMBL" id="OZ034820">
    <property type="protein sequence ID" value="CAL1404770.1"/>
    <property type="molecule type" value="Genomic_DNA"/>
</dbReference>
<keyword evidence="5" id="KW-0769">Symport</keyword>
<feature type="transmembrane region" description="Helical" evidence="11">
    <location>
        <begin position="477"/>
        <end position="497"/>
    </location>
</feature>
<dbReference type="InterPro" id="IPR013057">
    <property type="entry name" value="AA_transpt_TM"/>
</dbReference>
<protein>
    <recommendedName>
        <fullName evidence="12">Amino acid transporter transmembrane domain-containing protein</fullName>
    </recommendedName>
</protein>
<evidence type="ECO:0000256" key="4">
    <source>
        <dbReference type="ARBA" id="ARBA00022692"/>
    </source>
</evidence>
<dbReference type="GO" id="GO:0012505">
    <property type="term" value="C:endomembrane system"/>
    <property type="evidence" value="ECO:0007669"/>
    <property type="project" value="UniProtKB-SubCell"/>
</dbReference>
<evidence type="ECO:0000256" key="9">
    <source>
        <dbReference type="ARBA" id="ARBA00023294"/>
    </source>
</evidence>
<dbReference type="GO" id="GO:0006865">
    <property type="term" value="P:amino acid transport"/>
    <property type="evidence" value="ECO:0007669"/>
    <property type="project" value="UniProtKB-KW"/>
</dbReference>
<reference evidence="13 14" key="1">
    <citation type="submission" date="2024-04" db="EMBL/GenBank/DDBJ databases">
        <authorList>
            <person name="Fracassetti M."/>
        </authorList>
    </citation>
    <scope>NUCLEOTIDE SEQUENCE [LARGE SCALE GENOMIC DNA]</scope>
</reference>
<comment type="similarity">
    <text evidence="2">Belongs to the amino acid/polyamine transporter 2 family. Amino acid/auxin permease (AAAP) (TC 2.A.18.1) subfamily.</text>
</comment>
<feature type="transmembrane region" description="Helical" evidence="11">
    <location>
        <begin position="372"/>
        <end position="392"/>
    </location>
</feature>
<proteinExistence type="inferred from homology"/>
<feature type="transmembrane region" description="Helical" evidence="11">
    <location>
        <begin position="129"/>
        <end position="152"/>
    </location>
</feature>
<feature type="transmembrane region" description="Helical" evidence="11">
    <location>
        <begin position="503"/>
        <end position="522"/>
    </location>
</feature>